<dbReference type="EMBL" id="BAABKN010000019">
    <property type="protein sequence ID" value="GAA4742921.1"/>
    <property type="molecule type" value="Genomic_DNA"/>
</dbReference>
<comment type="caution">
    <text evidence="2">The sequence shown here is derived from an EMBL/GenBank/DDBJ whole genome shotgun (WGS) entry which is preliminary data.</text>
</comment>
<dbReference type="InterPro" id="IPR012349">
    <property type="entry name" value="Split_barrel_FMN-bd"/>
</dbReference>
<evidence type="ECO:0000256" key="1">
    <source>
        <dbReference type="SAM" id="MobiDB-lite"/>
    </source>
</evidence>
<dbReference type="Proteomes" id="UP001499882">
    <property type="component" value="Unassembled WGS sequence"/>
</dbReference>
<evidence type="ECO:0008006" key="4">
    <source>
        <dbReference type="Google" id="ProtNLM"/>
    </source>
</evidence>
<dbReference type="RefSeq" id="WP_345527581.1">
    <property type="nucleotide sequence ID" value="NZ_BAABKN010000019.1"/>
</dbReference>
<sequence length="172" mass="20300">MSFDDIRRPVFSPDKQWAYLARARTIRVASLGENSRIRLLPNWFVVHERRLVLVVEEPEQADDLLSGRAFSAVVDDGEDYRSLHGLAIEGRARVLEDPDLLEWVPQALFDKYFHVGHPHAESYFEFGAWVGRRYLEISPERMEGWDLREETHPQNRERRSFPHPLSDRIYQQ</sequence>
<dbReference type="SUPFAM" id="SSF50475">
    <property type="entry name" value="FMN-binding split barrel"/>
    <property type="match status" value="1"/>
</dbReference>
<dbReference type="Gene3D" id="2.30.110.10">
    <property type="entry name" value="Electron Transport, Fmn-binding Protein, Chain A"/>
    <property type="match status" value="1"/>
</dbReference>
<organism evidence="2 3">
    <name type="scientific">Nocardioides endophyticus</name>
    <dbReference type="NCBI Taxonomy" id="1353775"/>
    <lineage>
        <taxon>Bacteria</taxon>
        <taxon>Bacillati</taxon>
        <taxon>Actinomycetota</taxon>
        <taxon>Actinomycetes</taxon>
        <taxon>Propionibacteriales</taxon>
        <taxon>Nocardioidaceae</taxon>
        <taxon>Nocardioides</taxon>
    </lineage>
</organism>
<gene>
    <name evidence="2" type="ORF">GCM10023350_29550</name>
</gene>
<name>A0ABP8Z0W3_9ACTN</name>
<reference evidence="3" key="1">
    <citation type="journal article" date="2019" name="Int. J. Syst. Evol. Microbiol.">
        <title>The Global Catalogue of Microorganisms (GCM) 10K type strain sequencing project: providing services to taxonomists for standard genome sequencing and annotation.</title>
        <authorList>
            <consortium name="The Broad Institute Genomics Platform"/>
            <consortium name="The Broad Institute Genome Sequencing Center for Infectious Disease"/>
            <person name="Wu L."/>
            <person name="Ma J."/>
        </authorList>
    </citation>
    <scope>NUCLEOTIDE SEQUENCE [LARGE SCALE GENOMIC DNA]</scope>
    <source>
        <strain evidence="3">JCM 18532</strain>
    </source>
</reference>
<accession>A0ABP8Z0W3</accession>
<evidence type="ECO:0000313" key="3">
    <source>
        <dbReference type="Proteomes" id="UP001499882"/>
    </source>
</evidence>
<evidence type="ECO:0000313" key="2">
    <source>
        <dbReference type="EMBL" id="GAA4742921.1"/>
    </source>
</evidence>
<feature type="compositionally biased region" description="Basic and acidic residues" evidence="1">
    <location>
        <begin position="148"/>
        <end position="160"/>
    </location>
</feature>
<keyword evidence="3" id="KW-1185">Reference proteome</keyword>
<feature type="region of interest" description="Disordered" evidence="1">
    <location>
        <begin position="148"/>
        <end position="172"/>
    </location>
</feature>
<protein>
    <recommendedName>
        <fullName evidence="4">Pyridoxamine 5'-phosphate oxidase family protein</fullName>
    </recommendedName>
</protein>
<proteinExistence type="predicted"/>